<evidence type="ECO:0000256" key="4">
    <source>
        <dbReference type="ARBA" id="ARBA00022490"/>
    </source>
</evidence>
<keyword evidence="8" id="KW-0067">ATP-binding</keyword>
<keyword evidence="6" id="KW-0479">Metal-binding</keyword>
<gene>
    <name evidence="11" type="ORF">A2949_03130</name>
</gene>
<evidence type="ECO:0000256" key="8">
    <source>
        <dbReference type="ARBA" id="ARBA00022840"/>
    </source>
</evidence>
<dbReference type="GO" id="GO:0005737">
    <property type="term" value="C:cytoplasm"/>
    <property type="evidence" value="ECO:0007669"/>
    <property type="project" value="UniProtKB-SubCell"/>
</dbReference>
<evidence type="ECO:0000256" key="2">
    <source>
        <dbReference type="ARBA" id="ARBA00007599"/>
    </source>
</evidence>
<organism evidence="11 12">
    <name type="scientific">Candidatus Adlerbacteria bacterium RIFCSPLOWO2_01_FULL_54_21b</name>
    <dbReference type="NCBI Taxonomy" id="1797245"/>
    <lineage>
        <taxon>Bacteria</taxon>
        <taxon>Candidatus Adleribacteriota</taxon>
    </lineage>
</organism>
<keyword evidence="11" id="KW-0808">Transferase</keyword>
<proteinExistence type="inferred from homology"/>
<dbReference type="EMBL" id="MEWZ01000023">
    <property type="protein sequence ID" value="OGC86429.1"/>
    <property type="molecule type" value="Genomic_DNA"/>
</dbReference>
<comment type="subcellular location">
    <subcellularLocation>
        <location evidence="1">Cytoplasm</location>
    </subcellularLocation>
</comment>
<dbReference type="STRING" id="1797245.A2949_03130"/>
<keyword evidence="9" id="KW-0460">Magnesium</keyword>
<comment type="similarity">
    <text evidence="2">Belongs to the TsaE family.</text>
</comment>
<dbReference type="GO" id="GO:0005524">
    <property type="term" value="F:ATP binding"/>
    <property type="evidence" value="ECO:0007669"/>
    <property type="project" value="UniProtKB-KW"/>
</dbReference>
<dbReference type="SUPFAM" id="SSF52540">
    <property type="entry name" value="P-loop containing nucleoside triphosphate hydrolases"/>
    <property type="match status" value="1"/>
</dbReference>
<dbReference type="AlphaFoldDB" id="A0A1F4XXM8"/>
<dbReference type="GO" id="GO:0046872">
    <property type="term" value="F:metal ion binding"/>
    <property type="evidence" value="ECO:0007669"/>
    <property type="project" value="UniProtKB-KW"/>
</dbReference>
<evidence type="ECO:0000256" key="9">
    <source>
        <dbReference type="ARBA" id="ARBA00022842"/>
    </source>
</evidence>
<comment type="caution">
    <text evidence="11">The sequence shown here is derived from an EMBL/GenBank/DDBJ whole genome shotgun (WGS) entry which is preliminary data.</text>
</comment>
<sequence>MQKVRLSDLSQCAKEVLAGLHAKEGAAIVALRGDLGAGKTTFTQALARELGITDIIQSPTYVLMKKYEIKKASPFTTLIHIDAYRLEDPKEFSALNPEQFLQDPKTVVAVEWPERLGSALPAPDLIIRFSSEGAGEGERYVALG</sequence>
<keyword evidence="7" id="KW-0547">Nucleotide-binding</keyword>
<dbReference type="NCBIfam" id="TIGR00150">
    <property type="entry name" value="T6A_YjeE"/>
    <property type="match status" value="1"/>
</dbReference>
<dbReference type="InterPro" id="IPR003442">
    <property type="entry name" value="T6A_TsaE"/>
</dbReference>
<evidence type="ECO:0000256" key="3">
    <source>
        <dbReference type="ARBA" id="ARBA00019010"/>
    </source>
</evidence>
<dbReference type="PANTHER" id="PTHR33540:SF2">
    <property type="entry name" value="TRNA THREONYLCARBAMOYLADENOSINE BIOSYNTHESIS PROTEIN TSAE"/>
    <property type="match status" value="1"/>
</dbReference>
<name>A0A1F4XXM8_9BACT</name>
<evidence type="ECO:0000256" key="10">
    <source>
        <dbReference type="ARBA" id="ARBA00032441"/>
    </source>
</evidence>
<reference evidence="11 12" key="1">
    <citation type="journal article" date="2016" name="Nat. Commun.">
        <title>Thousands of microbial genomes shed light on interconnected biogeochemical processes in an aquifer system.</title>
        <authorList>
            <person name="Anantharaman K."/>
            <person name="Brown C.T."/>
            <person name="Hug L.A."/>
            <person name="Sharon I."/>
            <person name="Castelle C.J."/>
            <person name="Probst A.J."/>
            <person name="Thomas B.C."/>
            <person name="Singh A."/>
            <person name="Wilkins M.J."/>
            <person name="Karaoz U."/>
            <person name="Brodie E.L."/>
            <person name="Williams K.H."/>
            <person name="Hubbard S.S."/>
            <person name="Banfield J.F."/>
        </authorList>
    </citation>
    <scope>NUCLEOTIDE SEQUENCE [LARGE SCALE GENOMIC DNA]</scope>
</reference>
<dbReference type="PANTHER" id="PTHR33540">
    <property type="entry name" value="TRNA THREONYLCARBAMOYLADENOSINE BIOSYNTHESIS PROTEIN TSAE"/>
    <property type="match status" value="1"/>
</dbReference>
<evidence type="ECO:0000256" key="7">
    <source>
        <dbReference type="ARBA" id="ARBA00022741"/>
    </source>
</evidence>
<evidence type="ECO:0000313" key="12">
    <source>
        <dbReference type="Proteomes" id="UP000178585"/>
    </source>
</evidence>
<evidence type="ECO:0000256" key="6">
    <source>
        <dbReference type="ARBA" id="ARBA00022723"/>
    </source>
</evidence>
<dbReference type="Pfam" id="PF02367">
    <property type="entry name" value="TsaE"/>
    <property type="match status" value="1"/>
</dbReference>
<dbReference type="GO" id="GO:0016740">
    <property type="term" value="F:transferase activity"/>
    <property type="evidence" value="ECO:0007669"/>
    <property type="project" value="UniProtKB-KW"/>
</dbReference>
<evidence type="ECO:0000256" key="5">
    <source>
        <dbReference type="ARBA" id="ARBA00022694"/>
    </source>
</evidence>
<dbReference type="InterPro" id="IPR027417">
    <property type="entry name" value="P-loop_NTPase"/>
</dbReference>
<evidence type="ECO:0000313" key="11">
    <source>
        <dbReference type="EMBL" id="OGC86429.1"/>
    </source>
</evidence>
<keyword evidence="4" id="KW-0963">Cytoplasm</keyword>
<accession>A0A1F4XXM8</accession>
<protein>
    <recommendedName>
        <fullName evidence="3">tRNA threonylcarbamoyladenosine biosynthesis protein TsaE</fullName>
    </recommendedName>
    <alternativeName>
        <fullName evidence="10">t(6)A37 threonylcarbamoyladenosine biosynthesis protein TsaE</fullName>
    </alternativeName>
</protein>
<keyword evidence="5" id="KW-0819">tRNA processing</keyword>
<dbReference type="GO" id="GO:0002949">
    <property type="term" value="P:tRNA threonylcarbamoyladenosine modification"/>
    <property type="evidence" value="ECO:0007669"/>
    <property type="project" value="InterPro"/>
</dbReference>
<dbReference type="Proteomes" id="UP000178585">
    <property type="component" value="Unassembled WGS sequence"/>
</dbReference>
<evidence type="ECO:0000256" key="1">
    <source>
        <dbReference type="ARBA" id="ARBA00004496"/>
    </source>
</evidence>
<dbReference type="Gene3D" id="3.40.50.300">
    <property type="entry name" value="P-loop containing nucleotide triphosphate hydrolases"/>
    <property type="match status" value="1"/>
</dbReference>